<dbReference type="EMBL" id="JARKIE010000062">
    <property type="protein sequence ID" value="KAJ7690801.1"/>
    <property type="molecule type" value="Genomic_DNA"/>
</dbReference>
<sequence>MAKGGDVLVTLTCGILDRRGGCRGGLKLNWLRWLRVRVALVVCAVGWGGIRVLPRCRTGWAGTAVTDGQGQSPISARQAKAGQGGGEPATQSAGRLMHGLECRCQIHEKPQSRPGTRVLDKKIGTGMDRHTSAHERRRGGRHTDGRGGVRVRGRRVPHPLRGRVVAVSWRDKTRRPYGAVVQEGARGGPPASVPCPRFASCPPTHPVVEHASMSSLDEKEKQHSAEDVAEKGMSP</sequence>
<feature type="compositionally biased region" description="Basic and acidic residues" evidence="1">
    <location>
        <begin position="216"/>
        <end position="235"/>
    </location>
</feature>
<proteinExistence type="predicted"/>
<feature type="region of interest" description="Disordered" evidence="1">
    <location>
        <begin position="202"/>
        <end position="235"/>
    </location>
</feature>
<evidence type="ECO:0000313" key="3">
    <source>
        <dbReference type="Proteomes" id="UP001221757"/>
    </source>
</evidence>
<protein>
    <submittedName>
        <fullName evidence="2">Uncharacterized protein</fullName>
    </submittedName>
</protein>
<dbReference type="Proteomes" id="UP001221757">
    <property type="component" value="Unassembled WGS sequence"/>
</dbReference>
<feature type="compositionally biased region" description="Polar residues" evidence="1">
    <location>
        <begin position="66"/>
        <end position="75"/>
    </location>
</feature>
<feature type="region of interest" description="Disordered" evidence="1">
    <location>
        <begin position="126"/>
        <end position="153"/>
    </location>
</feature>
<name>A0AAD7DG49_MYCRO</name>
<accession>A0AAD7DG49</accession>
<evidence type="ECO:0000256" key="1">
    <source>
        <dbReference type="SAM" id="MobiDB-lite"/>
    </source>
</evidence>
<keyword evidence="3" id="KW-1185">Reference proteome</keyword>
<gene>
    <name evidence="2" type="ORF">B0H17DRAFT_1134072</name>
</gene>
<feature type="non-terminal residue" evidence="2">
    <location>
        <position position="1"/>
    </location>
</feature>
<reference evidence="2" key="1">
    <citation type="submission" date="2023-03" db="EMBL/GenBank/DDBJ databases">
        <title>Massive genome expansion in bonnet fungi (Mycena s.s.) driven by repeated elements and novel gene families across ecological guilds.</title>
        <authorList>
            <consortium name="Lawrence Berkeley National Laboratory"/>
            <person name="Harder C.B."/>
            <person name="Miyauchi S."/>
            <person name="Viragh M."/>
            <person name="Kuo A."/>
            <person name="Thoen E."/>
            <person name="Andreopoulos B."/>
            <person name="Lu D."/>
            <person name="Skrede I."/>
            <person name="Drula E."/>
            <person name="Henrissat B."/>
            <person name="Morin E."/>
            <person name="Kohler A."/>
            <person name="Barry K."/>
            <person name="LaButti K."/>
            <person name="Morin E."/>
            <person name="Salamov A."/>
            <person name="Lipzen A."/>
            <person name="Mereny Z."/>
            <person name="Hegedus B."/>
            <person name="Baldrian P."/>
            <person name="Stursova M."/>
            <person name="Weitz H."/>
            <person name="Taylor A."/>
            <person name="Grigoriev I.V."/>
            <person name="Nagy L.G."/>
            <person name="Martin F."/>
            <person name="Kauserud H."/>
        </authorList>
    </citation>
    <scope>NUCLEOTIDE SEQUENCE</scope>
    <source>
        <strain evidence="2">CBHHK067</strain>
    </source>
</reference>
<dbReference type="AlphaFoldDB" id="A0AAD7DG49"/>
<organism evidence="2 3">
    <name type="scientific">Mycena rosella</name>
    <name type="common">Pink bonnet</name>
    <name type="synonym">Agaricus rosellus</name>
    <dbReference type="NCBI Taxonomy" id="1033263"/>
    <lineage>
        <taxon>Eukaryota</taxon>
        <taxon>Fungi</taxon>
        <taxon>Dikarya</taxon>
        <taxon>Basidiomycota</taxon>
        <taxon>Agaricomycotina</taxon>
        <taxon>Agaricomycetes</taxon>
        <taxon>Agaricomycetidae</taxon>
        <taxon>Agaricales</taxon>
        <taxon>Marasmiineae</taxon>
        <taxon>Mycenaceae</taxon>
        <taxon>Mycena</taxon>
    </lineage>
</organism>
<evidence type="ECO:0000313" key="2">
    <source>
        <dbReference type="EMBL" id="KAJ7690801.1"/>
    </source>
</evidence>
<feature type="region of interest" description="Disordered" evidence="1">
    <location>
        <begin position="64"/>
        <end position="92"/>
    </location>
</feature>
<comment type="caution">
    <text evidence="2">The sequence shown here is derived from an EMBL/GenBank/DDBJ whole genome shotgun (WGS) entry which is preliminary data.</text>
</comment>